<dbReference type="InterPro" id="IPR027417">
    <property type="entry name" value="P-loop_NTPase"/>
</dbReference>
<accession>A0A399FW83</accession>
<feature type="domain" description="Guanylate kinase-like" evidence="4">
    <location>
        <begin position="2"/>
        <end position="230"/>
    </location>
</feature>
<sequence length="245" mass="28057">MGKLIVISGPSGAGKSPLHQALEKFYPEIADRMNKLILYNSRSPRPRETEGKDYYFRSRLFIKGLQKKKKFLVLDVRGDLQAVDIEELKNSLKKADMLFEGNPFIGKTLLLHPSLKNIKKISVFISPLSREEIIFFQSLGDKLLLPELVTEVMKRKLLRRTEKQKGILSLADLENIEKRARSAYGELKEACQFKNVIPNHDGEDSENWSGFYYPLGEARKTLLSLVEILKGKSPSYVEKWDNSLL</sequence>
<evidence type="ECO:0000256" key="2">
    <source>
        <dbReference type="ARBA" id="ARBA00022679"/>
    </source>
</evidence>
<dbReference type="SUPFAM" id="SSF52540">
    <property type="entry name" value="P-loop containing nucleoside triphosphate hydrolases"/>
    <property type="match status" value="1"/>
</dbReference>
<dbReference type="PROSITE" id="PS50052">
    <property type="entry name" value="GUANYLATE_KINASE_2"/>
    <property type="match status" value="1"/>
</dbReference>
<keyword evidence="3" id="KW-0418">Kinase</keyword>
<dbReference type="Pfam" id="PF00625">
    <property type="entry name" value="Guanylate_kin"/>
    <property type="match status" value="1"/>
</dbReference>
<dbReference type="PANTHER" id="PTHR23117">
    <property type="entry name" value="GUANYLATE KINASE-RELATED"/>
    <property type="match status" value="1"/>
</dbReference>
<evidence type="ECO:0000256" key="1">
    <source>
        <dbReference type="ARBA" id="ARBA00005790"/>
    </source>
</evidence>
<dbReference type="Gene3D" id="3.40.50.300">
    <property type="entry name" value="P-loop containing nucleotide triphosphate hydrolases"/>
    <property type="match status" value="1"/>
</dbReference>
<evidence type="ECO:0000313" key="6">
    <source>
        <dbReference type="Proteomes" id="UP000266287"/>
    </source>
</evidence>
<dbReference type="PANTHER" id="PTHR23117:SF13">
    <property type="entry name" value="GUANYLATE KINASE"/>
    <property type="match status" value="1"/>
</dbReference>
<keyword evidence="2" id="KW-0808">Transferase</keyword>
<dbReference type="Proteomes" id="UP000266287">
    <property type="component" value="Unassembled WGS sequence"/>
</dbReference>
<dbReference type="AlphaFoldDB" id="A0A399FW83"/>
<evidence type="ECO:0000256" key="3">
    <source>
        <dbReference type="ARBA" id="ARBA00022777"/>
    </source>
</evidence>
<evidence type="ECO:0000313" key="5">
    <source>
        <dbReference type="EMBL" id="RIH99708.1"/>
    </source>
</evidence>
<name>A0A399FW83_UNCN2</name>
<dbReference type="GO" id="GO:0005829">
    <property type="term" value="C:cytosol"/>
    <property type="evidence" value="ECO:0007669"/>
    <property type="project" value="TreeGrafter"/>
</dbReference>
<comment type="caution">
    <text evidence="5">The sequence shown here is derived from an EMBL/GenBank/DDBJ whole genome shotgun (WGS) entry which is preliminary data.</text>
</comment>
<reference evidence="5 6" key="1">
    <citation type="submission" date="2018-08" db="EMBL/GenBank/DDBJ databases">
        <title>Draft genome of candidate division NPL-UPA2 bacterium Unc8 that adapted to ultra-basic serpentinizing groundwater.</title>
        <authorList>
            <person name="Ishii S."/>
            <person name="Suzuki S."/>
            <person name="Nealson K.H."/>
        </authorList>
    </citation>
    <scope>NUCLEOTIDE SEQUENCE [LARGE SCALE GENOMIC DNA]</scope>
    <source>
        <strain evidence="5">Unc8</strain>
    </source>
</reference>
<organism evidence="5 6">
    <name type="scientific">candidate division NPL-UPA2 bacterium Unc8</name>
    <dbReference type="NCBI Taxonomy" id="1980939"/>
    <lineage>
        <taxon>Bacteria</taxon>
    </lineage>
</organism>
<dbReference type="InterPro" id="IPR008145">
    <property type="entry name" value="GK/Ca_channel_bsu"/>
</dbReference>
<dbReference type="InterPro" id="IPR008144">
    <property type="entry name" value="Guanylate_kin-like_dom"/>
</dbReference>
<comment type="similarity">
    <text evidence="1">Belongs to the guanylate kinase family.</text>
</comment>
<proteinExistence type="inferred from homology"/>
<dbReference type="EMBL" id="NDHY01000014">
    <property type="protein sequence ID" value="RIH99708.1"/>
    <property type="molecule type" value="Genomic_DNA"/>
</dbReference>
<dbReference type="GO" id="GO:0004385">
    <property type="term" value="F:GMP kinase activity"/>
    <property type="evidence" value="ECO:0007669"/>
    <property type="project" value="TreeGrafter"/>
</dbReference>
<gene>
    <name evidence="5" type="ORF">B9J77_04785</name>
</gene>
<protein>
    <recommendedName>
        <fullName evidence="4">Guanylate kinase-like domain-containing protein</fullName>
    </recommendedName>
</protein>
<evidence type="ECO:0000259" key="4">
    <source>
        <dbReference type="PROSITE" id="PS50052"/>
    </source>
</evidence>